<reference evidence="1 2" key="1">
    <citation type="submission" date="2014-05" db="EMBL/GenBank/DDBJ databases">
        <title>Complete genome sequence of the Streptomyces mutabilis TRM45540.</title>
        <authorList>
            <person name="Luo X."/>
            <person name="Zhang L."/>
        </authorList>
    </citation>
    <scope>NUCLEOTIDE SEQUENCE [LARGE SCALE GENOMIC DNA]</scope>
    <source>
        <strain evidence="1 2">TRM45540</strain>
    </source>
</reference>
<dbReference type="Proteomes" id="UP000029095">
    <property type="component" value="Unassembled WGS sequence"/>
</dbReference>
<organism evidence="1 2">
    <name type="scientific">Streptomyces mutabilis</name>
    <dbReference type="NCBI Taxonomy" id="67332"/>
    <lineage>
        <taxon>Bacteria</taxon>
        <taxon>Bacillati</taxon>
        <taxon>Actinomycetota</taxon>
        <taxon>Actinomycetes</taxon>
        <taxon>Kitasatosporales</taxon>
        <taxon>Streptomycetaceae</taxon>
        <taxon>Streptomyces</taxon>
    </lineage>
</organism>
<proteinExistence type="predicted"/>
<gene>
    <name evidence="1" type="ORF">FM21_21850</name>
</gene>
<keyword evidence="2" id="KW-1185">Reference proteome</keyword>
<evidence type="ECO:0000313" key="1">
    <source>
        <dbReference type="EMBL" id="KFG73454.1"/>
    </source>
</evidence>
<accession>A0A086MX36</accession>
<dbReference type="EMBL" id="JNFQ01000002">
    <property type="protein sequence ID" value="KFG73454.1"/>
    <property type="molecule type" value="Genomic_DNA"/>
</dbReference>
<dbReference type="AlphaFoldDB" id="A0A086MX36"/>
<comment type="caution">
    <text evidence="1">The sequence shown here is derived from an EMBL/GenBank/DDBJ whole genome shotgun (WGS) entry which is preliminary data.</text>
</comment>
<dbReference type="HOGENOM" id="CLU_2939897_0_0_11"/>
<evidence type="ECO:0000313" key="2">
    <source>
        <dbReference type="Proteomes" id="UP000029095"/>
    </source>
</evidence>
<sequence length="60" mass="6379">MAAVDAEAASDTDAYVFGSSRVVQWPNGQAITMARPTTSSSDTVPKSVSWCARESAELDR</sequence>
<protein>
    <submittedName>
        <fullName evidence="1">Uncharacterized protein</fullName>
    </submittedName>
</protein>
<name>A0A086MX36_9ACTN</name>